<reference evidence="2" key="2">
    <citation type="submission" date="2023-06" db="EMBL/GenBank/DDBJ databases">
        <authorList>
            <consortium name="Lawrence Berkeley National Laboratory"/>
            <person name="Haridas S."/>
            <person name="Hensen N."/>
            <person name="Bonometti L."/>
            <person name="Westerberg I."/>
            <person name="Brannstrom I.O."/>
            <person name="Guillou S."/>
            <person name="Cros-Aarteil S."/>
            <person name="Calhoun S."/>
            <person name="Kuo A."/>
            <person name="Mondo S."/>
            <person name="Pangilinan J."/>
            <person name="Riley R."/>
            <person name="Labutti K."/>
            <person name="Andreopoulos B."/>
            <person name="Lipzen A."/>
            <person name="Chen C."/>
            <person name="Yanf M."/>
            <person name="Daum C."/>
            <person name="Ng V."/>
            <person name="Clum A."/>
            <person name="Steindorff A."/>
            <person name="Ohm R."/>
            <person name="Martin F."/>
            <person name="Silar P."/>
            <person name="Natvig D."/>
            <person name="Lalanne C."/>
            <person name="Gautier V."/>
            <person name="Ament-Velasquez S.L."/>
            <person name="Kruys A."/>
            <person name="Hutchinson M.I."/>
            <person name="Powell A.J."/>
            <person name="Barry K."/>
            <person name="Miller A.N."/>
            <person name="Grigoriev I.V."/>
            <person name="Debuchy R."/>
            <person name="Gladieux P."/>
            <person name="Thoren M.H."/>
            <person name="Johannesson H."/>
        </authorList>
    </citation>
    <scope>NUCLEOTIDE SEQUENCE</scope>
    <source>
        <strain evidence="2">CBS 314.62</strain>
    </source>
</reference>
<accession>A0AAE1CIB6</accession>
<dbReference type="Proteomes" id="UP001270362">
    <property type="component" value="Unassembled WGS sequence"/>
</dbReference>
<evidence type="ECO:0000256" key="1">
    <source>
        <dbReference type="SAM" id="Phobius"/>
    </source>
</evidence>
<keyword evidence="1" id="KW-0812">Transmembrane</keyword>
<dbReference type="AlphaFoldDB" id="A0AAE1CIB6"/>
<name>A0AAE1CIB6_9PEZI</name>
<sequence>MKGRRWRLAVHGVQLCICVVVFPFACLFGFLFRDKSDGRGGRQAGRQAGHGMELNDDWQACRLAMRRVVYTYLVSFFLVYDGSVRFGLVWFGMAGFLNLFFFWFQVW</sequence>
<keyword evidence="3" id="KW-1185">Reference proteome</keyword>
<comment type="caution">
    <text evidence="2">The sequence shown here is derived from an EMBL/GenBank/DDBJ whole genome shotgun (WGS) entry which is preliminary data.</text>
</comment>
<feature type="transmembrane region" description="Helical" evidence="1">
    <location>
        <begin position="12"/>
        <end position="32"/>
    </location>
</feature>
<keyword evidence="1" id="KW-1133">Transmembrane helix</keyword>
<organism evidence="2 3">
    <name type="scientific">Podospora appendiculata</name>
    <dbReference type="NCBI Taxonomy" id="314037"/>
    <lineage>
        <taxon>Eukaryota</taxon>
        <taxon>Fungi</taxon>
        <taxon>Dikarya</taxon>
        <taxon>Ascomycota</taxon>
        <taxon>Pezizomycotina</taxon>
        <taxon>Sordariomycetes</taxon>
        <taxon>Sordariomycetidae</taxon>
        <taxon>Sordariales</taxon>
        <taxon>Podosporaceae</taxon>
        <taxon>Podospora</taxon>
    </lineage>
</organism>
<protein>
    <submittedName>
        <fullName evidence="2">Uncharacterized protein</fullName>
    </submittedName>
</protein>
<evidence type="ECO:0000313" key="2">
    <source>
        <dbReference type="EMBL" id="KAK3695592.1"/>
    </source>
</evidence>
<evidence type="ECO:0000313" key="3">
    <source>
        <dbReference type="Proteomes" id="UP001270362"/>
    </source>
</evidence>
<gene>
    <name evidence="2" type="ORF">B0T22DRAFT_112514</name>
</gene>
<reference evidence="2" key="1">
    <citation type="journal article" date="2023" name="Mol. Phylogenet. Evol.">
        <title>Genome-scale phylogeny and comparative genomics of the fungal order Sordariales.</title>
        <authorList>
            <person name="Hensen N."/>
            <person name="Bonometti L."/>
            <person name="Westerberg I."/>
            <person name="Brannstrom I.O."/>
            <person name="Guillou S."/>
            <person name="Cros-Aarteil S."/>
            <person name="Calhoun S."/>
            <person name="Haridas S."/>
            <person name="Kuo A."/>
            <person name="Mondo S."/>
            <person name="Pangilinan J."/>
            <person name="Riley R."/>
            <person name="LaButti K."/>
            <person name="Andreopoulos B."/>
            <person name="Lipzen A."/>
            <person name="Chen C."/>
            <person name="Yan M."/>
            <person name="Daum C."/>
            <person name="Ng V."/>
            <person name="Clum A."/>
            <person name="Steindorff A."/>
            <person name="Ohm R.A."/>
            <person name="Martin F."/>
            <person name="Silar P."/>
            <person name="Natvig D.O."/>
            <person name="Lalanne C."/>
            <person name="Gautier V."/>
            <person name="Ament-Velasquez S.L."/>
            <person name="Kruys A."/>
            <person name="Hutchinson M.I."/>
            <person name="Powell A.J."/>
            <person name="Barry K."/>
            <person name="Miller A.N."/>
            <person name="Grigoriev I.V."/>
            <person name="Debuchy R."/>
            <person name="Gladieux P."/>
            <person name="Hiltunen Thoren M."/>
            <person name="Johannesson H."/>
        </authorList>
    </citation>
    <scope>NUCLEOTIDE SEQUENCE</scope>
    <source>
        <strain evidence="2">CBS 314.62</strain>
    </source>
</reference>
<proteinExistence type="predicted"/>
<keyword evidence="1" id="KW-0472">Membrane</keyword>
<dbReference type="EMBL" id="JAULSO010000001">
    <property type="protein sequence ID" value="KAK3695592.1"/>
    <property type="molecule type" value="Genomic_DNA"/>
</dbReference>